<sequence>MQCRLKYFRHILQKSSPFFDTEDWNIICGTVFKLMEVTIFPLTQLCFAFSSGSDYYYGDTASVKITAKNEGDTNSATRLHHLTQQVFKDLINHVLRMRPWIHAPAEI</sequence>
<reference evidence="1" key="1">
    <citation type="submission" date="2023-07" db="EMBL/GenBank/DDBJ databases">
        <title>Chromosome-level genome assembly of Artemia franciscana.</title>
        <authorList>
            <person name="Jo E."/>
        </authorList>
    </citation>
    <scope>NUCLEOTIDE SEQUENCE</scope>
    <source>
        <tissue evidence="1">Whole body</tissue>
    </source>
</reference>
<dbReference type="Proteomes" id="UP001187531">
    <property type="component" value="Unassembled WGS sequence"/>
</dbReference>
<evidence type="ECO:0000313" key="2">
    <source>
        <dbReference type="Proteomes" id="UP001187531"/>
    </source>
</evidence>
<proteinExistence type="predicted"/>
<keyword evidence="2" id="KW-1185">Reference proteome</keyword>
<dbReference type="AlphaFoldDB" id="A0AA88L2T3"/>
<name>A0AA88L2T3_ARTSF</name>
<organism evidence="1 2">
    <name type="scientific">Artemia franciscana</name>
    <name type="common">Brine shrimp</name>
    <name type="synonym">Artemia sanfranciscana</name>
    <dbReference type="NCBI Taxonomy" id="6661"/>
    <lineage>
        <taxon>Eukaryota</taxon>
        <taxon>Metazoa</taxon>
        <taxon>Ecdysozoa</taxon>
        <taxon>Arthropoda</taxon>
        <taxon>Crustacea</taxon>
        <taxon>Branchiopoda</taxon>
        <taxon>Anostraca</taxon>
        <taxon>Artemiidae</taxon>
        <taxon>Artemia</taxon>
    </lineage>
</organism>
<evidence type="ECO:0000313" key="1">
    <source>
        <dbReference type="EMBL" id="KAK2710606.1"/>
    </source>
</evidence>
<comment type="caution">
    <text evidence="1">The sequence shown here is derived from an EMBL/GenBank/DDBJ whole genome shotgun (WGS) entry which is preliminary data.</text>
</comment>
<protein>
    <submittedName>
        <fullName evidence="1">Uncharacterized protein</fullName>
    </submittedName>
</protein>
<dbReference type="EMBL" id="JAVRJZ010000016">
    <property type="protein sequence ID" value="KAK2710606.1"/>
    <property type="molecule type" value="Genomic_DNA"/>
</dbReference>
<gene>
    <name evidence="1" type="ORF">QYM36_011959</name>
</gene>
<accession>A0AA88L2T3</accession>